<gene>
    <name evidence="2" type="ORF">E4634_05510</name>
</gene>
<feature type="domain" description="Anti sigma-E protein RseA N-terminal" evidence="1">
    <location>
        <begin position="6"/>
        <end position="77"/>
    </location>
</feature>
<accession>A0A4Z0M5K8</accession>
<reference evidence="2 3" key="1">
    <citation type="submission" date="2019-04" db="EMBL/GenBank/DDBJ databases">
        <title>Taxonomy of novel Haliea sp. from mangrove soil of West Coast of India.</title>
        <authorList>
            <person name="Verma A."/>
            <person name="Kumar P."/>
            <person name="Krishnamurthi S."/>
        </authorList>
    </citation>
    <scope>NUCLEOTIDE SEQUENCE [LARGE SCALE GENOMIC DNA]</scope>
    <source>
        <strain evidence="2 3">SAOS-164</strain>
    </source>
</reference>
<protein>
    <submittedName>
        <fullName evidence="2">Anti-anti-sigma factor</fullName>
    </submittedName>
</protein>
<keyword evidence="3" id="KW-1185">Reference proteome</keyword>
<dbReference type="EMBL" id="SRLE01000005">
    <property type="protein sequence ID" value="TGD74658.1"/>
    <property type="molecule type" value="Genomic_DNA"/>
</dbReference>
<dbReference type="OrthoDB" id="5734981at2"/>
<dbReference type="RefSeq" id="WP_135441629.1">
    <property type="nucleotide sequence ID" value="NZ_SRLE01000005.1"/>
</dbReference>
<evidence type="ECO:0000313" key="2">
    <source>
        <dbReference type="EMBL" id="TGD74658.1"/>
    </source>
</evidence>
<dbReference type="InterPro" id="IPR052383">
    <property type="entry name" value="Anti-sigma-E_RseA-like"/>
</dbReference>
<name>A0A4Z0M5K8_9GAMM</name>
<dbReference type="AlphaFoldDB" id="A0A4Z0M5K8"/>
<evidence type="ECO:0000259" key="1">
    <source>
        <dbReference type="Pfam" id="PF03872"/>
    </source>
</evidence>
<dbReference type="SUPFAM" id="SSF89069">
    <property type="entry name" value="N-terminal, cytoplasmic domain of anti-sigmaE factor RseA"/>
    <property type="match status" value="1"/>
</dbReference>
<dbReference type="PANTHER" id="PTHR38104:SF1">
    <property type="entry name" value="ANTI-SIGMA-E FACTOR RSEA"/>
    <property type="match status" value="1"/>
</dbReference>
<sequence>MSERLRESLSAMLDDEANELEIQRVIKALDQDPELRETWRRYQAIRTAVTDHGVSHLQLDISSRVREALDSQESPAVASLGQRLRKPFASFAVAASVAATVVIGGQQLATLDAEDPYGVETASSGGVSPVGLINSVGAVPVRASFGTQPVPVTQASARNAYEELARQRMQLYLQEHAEHAALNSPDGLIPFARVPEIQE</sequence>
<dbReference type="Pfam" id="PF03872">
    <property type="entry name" value="RseA_N"/>
    <property type="match status" value="1"/>
</dbReference>
<organism evidence="2 3">
    <name type="scientific">Mangrovimicrobium sediminis</name>
    <dbReference type="NCBI Taxonomy" id="2562682"/>
    <lineage>
        <taxon>Bacteria</taxon>
        <taxon>Pseudomonadati</taxon>
        <taxon>Pseudomonadota</taxon>
        <taxon>Gammaproteobacteria</taxon>
        <taxon>Cellvibrionales</taxon>
        <taxon>Halieaceae</taxon>
        <taxon>Mangrovimicrobium</taxon>
    </lineage>
</organism>
<dbReference type="CDD" id="cd16328">
    <property type="entry name" value="RseA_N"/>
    <property type="match status" value="1"/>
</dbReference>
<dbReference type="InterPro" id="IPR036147">
    <property type="entry name" value="Anti-sigma_E_RseA_N_sf"/>
</dbReference>
<comment type="caution">
    <text evidence="2">The sequence shown here is derived from an EMBL/GenBank/DDBJ whole genome shotgun (WGS) entry which is preliminary data.</text>
</comment>
<dbReference type="InterPro" id="IPR005572">
    <property type="entry name" value="Anti-sigma_E_RseA_N"/>
</dbReference>
<proteinExistence type="predicted"/>
<dbReference type="Gene3D" id="1.10.10.880">
    <property type="entry name" value="Anti sigma-E protein RseA, N-terminal domain"/>
    <property type="match status" value="1"/>
</dbReference>
<dbReference type="PANTHER" id="PTHR38104">
    <property type="match status" value="1"/>
</dbReference>
<dbReference type="GO" id="GO:0016989">
    <property type="term" value="F:sigma factor antagonist activity"/>
    <property type="evidence" value="ECO:0007669"/>
    <property type="project" value="InterPro"/>
</dbReference>
<evidence type="ECO:0000313" key="3">
    <source>
        <dbReference type="Proteomes" id="UP000298050"/>
    </source>
</evidence>
<dbReference type="Proteomes" id="UP000298050">
    <property type="component" value="Unassembled WGS sequence"/>
</dbReference>